<feature type="region of interest" description="Disordered" evidence="4">
    <location>
        <begin position="1"/>
        <end position="25"/>
    </location>
</feature>
<dbReference type="RefSeq" id="WP_301590808.1">
    <property type="nucleotide sequence ID" value="NZ_JAPFQI010000010.1"/>
</dbReference>
<keyword evidence="2" id="KW-0521">NADP</keyword>
<reference evidence="6 7" key="1">
    <citation type="submission" date="2022-10" db="EMBL/GenBank/DDBJ databases">
        <title>Roseococcus glaciei nov., sp. nov., isolated from glacier.</title>
        <authorList>
            <person name="Liu Q."/>
            <person name="Xin Y.-H."/>
        </authorList>
    </citation>
    <scope>NUCLEOTIDE SEQUENCE [LARGE SCALE GENOMIC DNA]</scope>
    <source>
        <strain evidence="6 7">MDT2-1-1</strain>
    </source>
</reference>
<accession>A0ABT3NX28</accession>
<evidence type="ECO:0000259" key="5">
    <source>
        <dbReference type="SMART" id="SM00829"/>
    </source>
</evidence>
<evidence type="ECO:0000313" key="7">
    <source>
        <dbReference type="Proteomes" id="UP001526430"/>
    </source>
</evidence>
<dbReference type="InterPro" id="IPR011032">
    <property type="entry name" value="GroES-like_sf"/>
</dbReference>
<name>A0ABT3NX28_9PROT</name>
<keyword evidence="3" id="KW-0862">Zinc</keyword>
<dbReference type="InterPro" id="IPR020843">
    <property type="entry name" value="ER"/>
</dbReference>
<dbReference type="PANTHER" id="PTHR44154:SF1">
    <property type="entry name" value="QUINONE OXIDOREDUCTASE"/>
    <property type="match status" value="1"/>
</dbReference>
<keyword evidence="3" id="KW-0560">Oxidoreductase</keyword>
<evidence type="ECO:0000256" key="3">
    <source>
        <dbReference type="RuleBase" id="RU364000"/>
    </source>
</evidence>
<dbReference type="EMBL" id="JAPFQI010000010">
    <property type="protein sequence ID" value="MCW8086714.1"/>
    <property type="molecule type" value="Genomic_DNA"/>
</dbReference>
<keyword evidence="7" id="KW-1185">Reference proteome</keyword>
<dbReference type="InterPro" id="IPR013149">
    <property type="entry name" value="ADH-like_C"/>
</dbReference>
<dbReference type="InterPro" id="IPR051603">
    <property type="entry name" value="Zinc-ADH_QOR/CCCR"/>
</dbReference>
<evidence type="ECO:0000256" key="1">
    <source>
        <dbReference type="ARBA" id="ARBA00010371"/>
    </source>
</evidence>
<comment type="caution">
    <text evidence="6">The sequence shown here is derived from an EMBL/GenBank/DDBJ whole genome shotgun (WGS) entry which is preliminary data.</text>
</comment>
<dbReference type="Gene3D" id="3.40.50.720">
    <property type="entry name" value="NAD(P)-binding Rossmann-like Domain"/>
    <property type="match status" value="1"/>
</dbReference>
<comment type="similarity">
    <text evidence="1 3">Belongs to the zinc-containing alcohol dehydrogenase family. Quinone oxidoreductase subfamily.</text>
</comment>
<dbReference type="Proteomes" id="UP001526430">
    <property type="component" value="Unassembled WGS sequence"/>
</dbReference>
<dbReference type="Pfam" id="PF00107">
    <property type="entry name" value="ADH_zinc_N"/>
    <property type="match status" value="1"/>
</dbReference>
<dbReference type="PANTHER" id="PTHR44154">
    <property type="entry name" value="QUINONE OXIDOREDUCTASE"/>
    <property type="match status" value="1"/>
</dbReference>
<dbReference type="InterPro" id="IPR013154">
    <property type="entry name" value="ADH-like_N"/>
</dbReference>
<dbReference type="Gene3D" id="3.90.180.10">
    <property type="entry name" value="Medium-chain alcohol dehydrogenases, catalytic domain"/>
    <property type="match status" value="1"/>
</dbReference>
<dbReference type="NCBIfam" id="TIGR02817">
    <property type="entry name" value="adh_fam_1"/>
    <property type="match status" value="1"/>
</dbReference>
<sequence length="338" mass="35946">MKAVAYTQCRPSSDPEALLDLELPDPPAPKGRDLLVEVRAVSVNPLDAKQRGRADPKGEPKILGFDAAGVVRAVGPEARMFSPGNEVFYAGAVNRPGSNARLQLVDERIVGLRPARLDFAESAALPLTSITAWEALFDRLRIPHGASGGALLVVGGAGGVGSMAIQLARALTGLTVIATASRPETREWCEGLGAHHVVDHAGDLAAQVKALGVPVPFIFCTTQTERHWRAICDIVAPQGLVCAIDEPMTLEVGRLKPKAAGLVWEAMFARILFRTADIEAQHQLLKEVSRLADAGTIRSTLTRRLGPISAAALLEGHRLVEEGRMIGKAVAEGWGDPN</sequence>
<dbReference type="CDD" id="cd08252">
    <property type="entry name" value="AL_MDR"/>
    <property type="match status" value="1"/>
</dbReference>
<dbReference type="SMART" id="SM00829">
    <property type="entry name" value="PKS_ER"/>
    <property type="match status" value="1"/>
</dbReference>
<evidence type="ECO:0000256" key="2">
    <source>
        <dbReference type="ARBA" id="ARBA00022857"/>
    </source>
</evidence>
<organism evidence="6 7">
    <name type="scientific">Sabulicella glaciei</name>
    <dbReference type="NCBI Taxonomy" id="2984948"/>
    <lineage>
        <taxon>Bacteria</taxon>
        <taxon>Pseudomonadati</taxon>
        <taxon>Pseudomonadota</taxon>
        <taxon>Alphaproteobacteria</taxon>
        <taxon>Acetobacterales</taxon>
        <taxon>Acetobacteraceae</taxon>
        <taxon>Sabulicella</taxon>
    </lineage>
</organism>
<dbReference type="SUPFAM" id="SSF50129">
    <property type="entry name" value="GroES-like"/>
    <property type="match status" value="1"/>
</dbReference>
<proteinExistence type="inferred from homology"/>
<dbReference type="SUPFAM" id="SSF51735">
    <property type="entry name" value="NAD(P)-binding Rossmann-fold domains"/>
    <property type="match status" value="1"/>
</dbReference>
<protein>
    <recommendedName>
        <fullName evidence="3">Zinc-type alcohol dehydrogenase-like protein</fullName>
    </recommendedName>
</protein>
<dbReference type="InterPro" id="IPR036291">
    <property type="entry name" value="NAD(P)-bd_dom_sf"/>
</dbReference>
<evidence type="ECO:0000313" key="6">
    <source>
        <dbReference type="EMBL" id="MCW8086714.1"/>
    </source>
</evidence>
<dbReference type="InterPro" id="IPR014182">
    <property type="entry name" value="ADH_Zn_typ-1"/>
</dbReference>
<evidence type="ECO:0000256" key="4">
    <source>
        <dbReference type="SAM" id="MobiDB-lite"/>
    </source>
</evidence>
<keyword evidence="3" id="KW-0479">Metal-binding</keyword>
<dbReference type="Pfam" id="PF08240">
    <property type="entry name" value="ADH_N"/>
    <property type="match status" value="1"/>
</dbReference>
<gene>
    <name evidence="6" type="ORF">OF850_13845</name>
</gene>
<feature type="domain" description="Enoyl reductase (ER)" evidence="5">
    <location>
        <begin position="16"/>
        <end position="331"/>
    </location>
</feature>